<keyword evidence="2" id="KW-1185">Reference proteome</keyword>
<evidence type="ECO:0000313" key="1">
    <source>
        <dbReference type="EMBL" id="TDF74157.1"/>
    </source>
</evidence>
<sequence>MSKLMTSVSGVRGIFGETLNPIVALQYASHFGQFMAQESVNPASHHIPKIVVGRDSRTTGKAMLYAILSGLISTGCEVIDLGIVPTPTVLLNVKKHSAQGGISITASHNPPQWNAMKFVDGDGMFLSPEKASRFIESVNAEINWNDWQNMGTVTEDAEAINYHIQRILAIPYLNIAQIRSKKFKVVLDSVNGAGGLASPLLLKALGCEVVEINSEPTGVFAHTPEPLNENLHQLEENVKLHNADLGFATDPDVDRLAIVDETGHCIGEEYSVALAELFILPKRPGDIVVNLSSSMLSDYIANKFGVKVHRTRVGEIYVGKKMKELHSPIGGEGNGGIICPEVNYTRDALTGMALILALLAETDQKLSEIVNSLPRYYIAKAKIELPLEQIDKALKKLPSLLTEYELDFQDGVKAIAPDHWIHIRKSGTEPVIRIYAESDSLQRSEQLCQDILNKLNS</sequence>
<evidence type="ECO:0000313" key="2">
    <source>
        <dbReference type="Proteomes" id="UP000294588"/>
    </source>
</evidence>
<proteinExistence type="predicted"/>
<comment type="caution">
    <text evidence="1">The sequence shown here is derived from an EMBL/GenBank/DDBJ whole genome shotgun (WGS) entry which is preliminary data.</text>
</comment>
<gene>
    <name evidence="1" type="primary">glmM</name>
    <name evidence="1" type="ORF">E0946_01660</name>
</gene>
<reference evidence="1" key="1">
    <citation type="submission" date="2019-03" db="EMBL/GenBank/DDBJ databases">
        <title>Candidatus Syntrophosphaera thermopropionivorans: a novel player in syntrophic propionate oxidation during anaerobic digestion.</title>
        <authorList>
            <person name="Dyksma S."/>
        </authorList>
    </citation>
    <scope>NUCLEOTIDE SEQUENCE</scope>
    <source>
        <strain evidence="1">W5</strain>
    </source>
</reference>
<accession>A0AC61QKG8</accession>
<protein>
    <submittedName>
        <fullName evidence="1">Phosphoglucosamine mutase</fullName>
        <ecNumber evidence="1">5.4.2.10</ecNumber>
    </submittedName>
</protein>
<dbReference type="EC" id="5.4.2.10" evidence="1"/>
<dbReference type="Proteomes" id="UP000294588">
    <property type="component" value="Unassembled WGS sequence"/>
</dbReference>
<organism evidence="1 2">
    <name type="scientific">Candidatus Syntrophosphaera thermopropionivorans</name>
    <dbReference type="NCBI Taxonomy" id="2593015"/>
    <lineage>
        <taxon>Bacteria</taxon>
        <taxon>Pseudomonadati</taxon>
        <taxon>Candidatus Cloacimonadota</taxon>
        <taxon>Candidatus Cloacimonadia</taxon>
        <taxon>Candidatus Cloacimonadales</taxon>
        <taxon>Candidatus Cloacimonadaceae</taxon>
        <taxon>Candidatus Syntrophosphaera</taxon>
    </lineage>
</organism>
<name>A0AC61QKG8_9BACT</name>
<keyword evidence="1" id="KW-0413">Isomerase</keyword>
<dbReference type="EMBL" id="SMOG01000002">
    <property type="protein sequence ID" value="TDF74157.1"/>
    <property type="molecule type" value="Genomic_DNA"/>
</dbReference>